<evidence type="ECO:0000313" key="3">
    <source>
        <dbReference type="Proteomes" id="UP000076234"/>
    </source>
</evidence>
<protein>
    <submittedName>
        <fullName evidence="2">Uncharacterized protein</fullName>
    </submittedName>
</protein>
<evidence type="ECO:0000256" key="1">
    <source>
        <dbReference type="SAM" id="Phobius"/>
    </source>
</evidence>
<dbReference type="RefSeq" id="WP_062901754.1">
    <property type="nucleotide sequence ID" value="NZ_CP013342.1"/>
</dbReference>
<sequence>MNPIEARAALDSIDDVQRDLALKATYCPPWRHAAFGAVMALLVLGQGFGIAIMAPLFAVAMLAVVLLVADDRRRYGLFVNGYRRGRTLPVTLALLGAMLAAMFGEIHAREAGLTLGTKIGIAAIAFGVAVAASVAWSRIYRRELLKGTA</sequence>
<keyword evidence="1" id="KW-1133">Transmembrane helix</keyword>
<name>A0A142W0H0_9SPHN</name>
<organism evidence="2 3">
    <name type="scientific">Sphingopyxis terrae subsp. terrae NBRC 15098</name>
    <dbReference type="NCBI Taxonomy" id="1219058"/>
    <lineage>
        <taxon>Bacteria</taxon>
        <taxon>Pseudomonadati</taxon>
        <taxon>Pseudomonadota</taxon>
        <taxon>Alphaproteobacteria</taxon>
        <taxon>Sphingomonadales</taxon>
        <taxon>Sphingomonadaceae</taxon>
        <taxon>Sphingopyxis</taxon>
    </lineage>
</organism>
<reference evidence="3" key="1">
    <citation type="submission" date="2015-11" db="EMBL/GenBank/DDBJ databases">
        <title>Complete genome sequence of a polyethylene glycol-degrading strain Sphingopyxis terrae strain 203-1 (NBRC 15098).</title>
        <authorList>
            <person name="Yoshiyuki O."/>
            <person name="Shouta N."/>
            <person name="Nagata Y."/>
            <person name="Numata M."/>
            <person name="Tsuchikane K."/>
            <person name="Hosoyama A."/>
            <person name="Yamazoe A."/>
            <person name="Tsuda M."/>
            <person name="Fujita N."/>
            <person name="Kawai F."/>
        </authorList>
    </citation>
    <scope>NUCLEOTIDE SEQUENCE [LARGE SCALE GENOMIC DNA]</scope>
    <source>
        <strain evidence="3">203-1</strain>
    </source>
</reference>
<keyword evidence="1" id="KW-0812">Transmembrane</keyword>
<dbReference type="KEGG" id="ster:AOA14_10450"/>
<feature type="transmembrane region" description="Helical" evidence="1">
    <location>
        <begin position="48"/>
        <end position="69"/>
    </location>
</feature>
<keyword evidence="1" id="KW-0472">Membrane</keyword>
<feature type="transmembrane region" description="Helical" evidence="1">
    <location>
        <begin position="119"/>
        <end position="136"/>
    </location>
</feature>
<dbReference type="AlphaFoldDB" id="A0A142W0H0"/>
<dbReference type="EMBL" id="CP013342">
    <property type="protein sequence ID" value="AMU95025.1"/>
    <property type="molecule type" value="Genomic_DNA"/>
</dbReference>
<dbReference type="STRING" id="1219058.AOA14_10450"/>
<feature type="transmembrane region" description="Helical" evidence="1">
    <location>
        <begin position="90"/>
        <end position="107"/>
    </location>
</feature>
<accession>A0A142W0H0</accession>
<gene>
    <name evidence="2" type="ORF">AOA14_10450</name>
</gene>
<reference evidence="2 3" key="2">
    <citation type="journal article" date="2016" name="Genome Announc.">
        <title>Complete Genome Sequence of Sphingopyxis terrae Strain 203-1 (NBRC 111660), a Polyethylene Glycol Degrader.</title>
        <authorList>
            <person name="Ohtsubo Y."/>
            <person name="Nonoyama S."/>
            <person name="Nagata Y."/>
            <person name="Numata M."/>
            <person name="Tsuchikane K."/>
            <person name="Hosoyama A."/>
            <person name="Yamazoe A."/>
            <person name="Tsuda M."/>
            <person name="Fujita N."/>
            <person name="Kawai F."/>
        </authorList>
    </citation>
    <scope>NUCLEOTIDE SEQUENCE [LARGE SCALE GENOMIC DNA]</scope>
    <source>
        <strain evidence="2 3">203-1</strain>
    </source>
</reference>
<dbReference type="Proteomes" id="UP000076234">
    <property type="component" value="Chromosome"/>
</dbReference>
<evidence type="ECO:0000313" key="2">
    <source>
        <dbReference type="EMBL" id="AMU95025.1"/>
    </source>
</evidence>
<proteinExistence type="predicted"/>